<dbReference type="Pfam" id="PF08757">
    <property type="entry name" value="CotH"/>
    <property type="match status" value="1"/>
</dbReference>
<name>A0A2P6TRX6_CHLSO</name>
<dbReference type="STRING" id="3076.A0A2P6TRX6"/>
<evidence type="ECO:0000256" key="2">
    <source>
        <dbReference type="SAM" id="SignalP"/>
    </source>
</evidence>
<feature type="chain" id="PRO_5015115003" evidence="2">
    <location>
        <begin position="25"/>
        <end position="511"/>
    </location>
</feature>
<organism evidence="3 4">
    <name type="scientific">Chlorella sorokiniana</name>
    <name type="common">Freshwater green alga</name>
    <dbReference type="NCBI Taxonomy" id="3076"/>
    <lineage>
        <taxon>Eukaryota</taxon>
        <taxon>Viridiplantae</taxon>
        <taxon>Chlorophyta</taxon>
        <taxon>core chlorophytes</taxon>
        <taxon>Trebouxiophyceae</taxon>
        <taxon>Chlorellales</taxon>
        <taxon>Chlorellaceae</taxon>
        <taxon>Chlorella clade</taxon>
        <taxon>Chlorella</taxon>
    </lineage>
</organism>
<gene>
    <name evidence="3" type="ORF">C2E21_4634</name>
</gene>
<proteinExistence type="predicted"/>
<dbReference type="OrthoDB" id="540213at2759"/>
<evidence type="ECO:0000256" key="1">
    <source>
        <dbReference type="SAM" id="MobiDB-lite"/>
    </source>
</evidence>
<feature type="region of interest" description="Disordered" evidence="1">
    <location>
        <begin position="132"/>
        <end position="159"/>
    </location>
</feature>
<evidence type="ECO:0000313" key="3">
    <source>
        <dbReference type="EMBL" id="PRW56820.1"/>
    </source>
</evidence>
<evidence type="ECO:0000313" key="4">
    <source>
        <dbReference type="Proteomes" id="UP000239899"/>
    </source>
</evidence>
<dbReference type="Proteomes" id="UP000239899">
    <property type="component" value="Unassembled WGS sequence"/>
</dbReference>
<keyword evidence="4" id="KW-1185">Reference proteome</keyword>
<accession>A0A2P6TRX6</accession>
<dbReference type="EMBL" id="LHPG02000008">
    <property type="protein sequence ID" value="PRW56820.1"/>
    <property type="molecule type" value="Genomic_DNA"/>
</dbReference>
<dbReference type="AlphaFoldDB" id="A0A2P6TRX6"/>
<sequence>MRRGLLWAALGLACLLAAASSAAAAPGARRSLAQAAAAPASQPSAAPAAPAPAAEGGACCEQLAAIGFSSNLPVVVLDTAGQPLDTKGKDVPVRMCTCNSGQPFKDYEGLASASVRGTTSANATKKSFAVTLQQPDNKSKAARDGGSSAAANGNSTGKDDGLKSRSFAFLGMPADEDWILYGGDEVDLTQGMRNWLTYNLARASGRYASRTVWVEVFLVDNGAPLSLDDYHGIYIGLEKLKIAKQRVNVSKLVAPNLSGGYLLSYENDNIEAGDVTLGPIKGWDHPVLVKDPKKNATVEALAWLTQYFQAFQDALEAPDWLRGSVYMHKDRDGPLAAGPAWDYNEAYGLCCGYPIEGWDKQGVSGPGQAGGSAISPEGWRFLICADQERCQIDPTDGISRWYRRMWQDPRFSSGAAQRWAELRAGPWSDAQIDRMFTETTAQIKPAVLRNFDKYSAVLLKPWYSSAEQEWTSEVANLQSWLSKHLAWLDGEFAKQASSGNGPASVSPAAGR</sequence>
<keyword evidence="2" id="KW-0732">Signal</keyword>
<reference evidence="3 4" key="1">
    <citation type="journal article" date="2018" name="Plant J.">
        <title>Genome sequences of Chlorella sorokiniana UTEX 1602 and Micractinium conductrix SAG 241.80: implications to maltose excretion by a green alga.</title>
        <authorList>
            <person name="Arriola M.B."/>
            <person name="Velmurugan N."/>
            <person name="Zhang Y."/>
            <person name="Plunkett M.H."/>
            <person name="Hondzo H."/>
            <person name="Barney B.M."/>
        </authorList>
    </citation>
    <scope>NUCLEOTIDE SEQUENCE [LARGE SCALE GENOMIC DNA]</scope>
    <source>
        <strain evidence="4">UTEX 1602</strain>
    </source>
</reference>
<comment type="caution">
    <text evidence="3">The sequence shown here is derived from an EMBL/GenBank/DDBJ whole genome shotgun (WGS) entry which is preliminary data.</text>
</comment>
<protein>
    <submittedName>
        <fullName evidence="3">Spore coat</fullName>
    </submittedName>
</protein>
<dbReference type="InterPro" id="IPR014867">
    <property type="entry name" value="Spore_coat_CotH_CotH2/3/7"/>
</dbReference>
<feature type="signal peptide" evidence="2">
    <location>
        <begin position="1"/>
        <end position="24"/>
    </location>
</feature>